<dbReference type="InterPro" id="IPR000212">
    <property type="entry name" value="DNA_helicase_UvrD/REP"/>
</dbReference>
<evidence type="ECO:0000256" key="1">
    <source>
        <dbReference type="ARBA" id="ARBA00022801"/>
    </source>
</evidence>
<dbReference type="Pfam" id="PF13245">
    <property type="entry name" value="AAA_19"/>
    <property type="match status" value="1"/>
</dbReference>
<comment type="caution">
    <text evidence="3">The sequence shown here is derived from an EMBL/GenBank/DDBJ whole genome shotgun (WGS) entry which is preliminary data.</text>
</comment>
<dbReference type="OrthoDB" id="9792687at2"/>
<name>E9SEV0_RUMAL</name>
<proteinExistence type="predicted"/>
<dbReference type="Pfam" id="PF18974">
    <property type="entry name" value="DUF5710"/>
    <property type="match status" value="1"/>
</dbReference>
<dbReference type="GO" id="GO:0000725">
    <property type="term" value="P:recombinational repair"/>
    <property type="evidence" value="ECO:0007669"/>
    <property type="project" value="TreeGrafter"/>
</dbReference>
<evidence type="ECO:0000313" key="4">
    <source>
        <dbReference type="Proteomes" id="UP000004259"/>
    </source>
</evidence>
<dbReference type="GO" id="GO:0043138">
    <property type="term" value="F:3'-5' DNA helicase activity"/>
    <property type="evidence" value="ECO:0007669"/>
    <property type="project" value="TreeGrafter"/>
</dbReference>
<dbReference type="InterPro" id="IPR027417">
    <property type="entry name" value="P-loop_NTPase"/>
</dbReference>
<keyword evidence="4" id="KW-1185">Reference proteome</keyword>
<dbReference type="InterPro" id="IPR011604">
    <property type="entry name" value="PDDEXK-like_dom_sf"/>
</dbReference>
<sequence>MIPNRIYLQVPFSEKDKAKELGARWDAFEKKWYCPDPDRIDAFSRWQEKIFRNFSELSDEQQEFVQLAKSGRNILVDACIGSGKTTAIQVLCNEMTDRKILYLTYNALLKIDAREKIRQKNVTVANYHSFALTCLRNSNIEIDGISDLIQLFLQKEPHLIRKYDLLVIDEYQDIELEIAGMLELIKKKCPGIQIVAVGDMKQKIYDKTTLEVPEFIDNFLEEHTVMSFTKCFRLSEAHAARLGRIWEKNIVGVNKNCKVETMSRYAVMDFLSKQKPSDILCLGSRNGTMSYVLNYLEENYSEKFNKQTVYASIKDEDRQAIAPSSSSAIFTTFDSSKGLERKICVIFDYTEDYWEVRMSKPQVKYEILRNIFLVAASRGKDHIIFVNSSKTEALSDKTISTPDLRETKFAPFLISEMFEFKYKEDVEECYKLIARKNITPENVGDINVNVNDELIDLSPCIGIWQEAEYFINYDIDAQIEFAKEHHKEKVFPKLPEDSSVDDKILLLTAIETNYNRYITQVKTPFIDDEQKNTILDRLGTVFDGREDVQGNCLMRFMGSPGNILNICGRYDVLKNNIIYELKFKSELSHEDHLQLACYLVALEKEKGILWNVKTGTMYEITVPDKRKFLDAVAKCITKGKVKRFIEPSHKIN</sequence>
<dbReference type="STRING" id="246199.CUS_4838"/>
<dbReference type="InterPro" id="IPR043764">
    <property type="entry name" value="DUF5710"/>
</dbReference>
<dbReference type="SUPFAM" id="SSF52540">
    <property type="entry name" value="P-loop containing nucleoside triphosphate hydrolases"/>
    <property type="match status" value="1"/>
</dbReference>
<dbReference type="eggNOG" id="COG0507">
    <property type="taxonomic scope" value="Bacteria"/>
</dbReference>
<reference evidence="3 4" key="1">
    <citation type="submission" date="2011-02" db="EMBL/GenBank/DDBJ databases">
        <authorList>
            <person name="Nelson K.E."/>
            <person name="Sutton G."/>
            <person name="Torralba M."/>
            <person name="Durkin S."/>
            <person name="Harkins D."/>
            <person name="Montgomery R."/>
            <person name="Ziemer C."/>
            <person name="Klaassens E."/>
            <person name="Ocuiv P."/>
            <person name="Morrison M."/>
        </authorList>
    </citation>
    <scope>NUCLEOTIDE SEQUENCE [LARGE SCALE GENOMIC DNA]</scope>
    <source>
        <strain evidence="3 4">8</strain>
    </source>
</reference>
<dbReference type="GO" id="GO:0003677">
    <property type="term" value="F:DNA binding"/>
    <property type="evidence" value="ECO:0007669"/>
    <property type="project" value="InterPro"/>
</dbReference>
<dbReference type="EMBL" id="ADKM02000102">
    <property type="protein sequence ID" value="EGC02221.1"/>
    <property type="molecule type" value="Genomic_DNA"/>
</dbReference>
<dbReference type="PANTHER" id="PTHR11070:SF66">
    <property type="entry name" value="UVRD-LIKE HELICASE C-TERMINAL DOMAIN-CONTAINING PROTEIN"/>
    <property type="match status" value="1"/>
</dbReference>
<protein>
    <recommendedName>
        <fullName evidence="2">DUF5710 domain-containing protein</fullName>
    </recommendedName>
</protein>
<organism evidence="3 4">
    <name type="scientific">Ruminococcus albus 8</name>
    <dbReference type="NCBI Taxonomy" id="246199"/>
    <lineage>
        <taxon>Bacteria</taxon>
        <taxon>Bacillati</taxon>
        <taxon>Bacillota</taxon>
        <taxon>Clostridia</taxon>
        <taxon>Eubacteriales</taxon>
        <taxon>Oscillospiraceae</taxon>
        <taxon>Ruminococcus</taxon>
    </lineage>
</organism>
<dbReference type="AlphaFoldDB" id="E9SEV0"/>
<dbReference type="RefSeq" id="WP_002851376.1">
    <property type="nucleotide sequence ID" value="NZ_ADKM02000102.1"/>
</dbReference>
<dbReference type="GO" id="GO:0016787">
    <property type="term" value="F:hydrolase activity"/>
    <property type="evidence" value="ECO:0007669"/>
    <property type="project" value="UniProtKB-KW"/>
</dbReference>
<dbReference type="Gene3D" id="3.90.320.10">
    <property type="match status" value="1"/>
</dbReference>
<dbReference type="Proteomes" id="UP000004259">
    <property type="component" value="Unassembled WGS sequence"/>
</dbReference>
<dbReference type="Gene3D" id="3.40.50.300">
    <property type="entry name" value="P-loop containing nucleotide triphosphate hydrolases"/>
    <property type="match status" value="2"/>
</dbReference>
<dbReference type="GO" id="GO:0005524">
    <property type="term" value="F:ATP binding"/>
    <property type="evidence" value="ECO:0007669"/>
    <property type="project" value="InterPro"/>
</dbReference>
<evidence type="ECO:0000259" key="2">
    <source>
        <dbReference type="Pfam" id="PF18974"/>
    </source>
</evidence>
<gene>
    <name evidence="3" type="ORF">CUS_4838</name>
</gene>
<feature type="domain" description="DUF5710" evidence="2">
    <location>
        <begin position="5"/>
        <end position="47"/>
    </location>
</feature>
<dbReference type="PANTHER" id="PTHR11070">
    <property type="entry name" value="UVRD / RECB / PCRA DNA HELICASE FAMILY MEMBER"/>
    <property type="match status" value="1"/>
</dbReference>
<keyword evidence="1" id="KW-0378">Hydrolase</keyword>
<evidence type="ECO:0000313" key="3">
    <source>
        <dbReference type="EMBL" id="EGC02221.1"/>
    </source>
</evidence>
<accession>E9SEV0</accession>